<evidence type="ECO:0000256" key="1">
    <source>
        <dbReference type="SAM" id="MobiDB-lite"/>
    </source>
</evidence>
<dbReference type="EMBL" id="JOJR01023399">
    <property type="protein sequence ID" value="RCN24108.1"/>
    <property type="molecule type" value="Genomic_DNA"/>
</dbReference>
<reference evidence="2 3" key="1">
    <citation type="submission" date="2014-10" db="EMBL/GenBank/DDBJ databases">
        <title>Draft genome of the hookworm Ancylostoma caninum.</title>
        <authorList>
            <person name="Mitreva M."/>
        </authorList>
    </citation>
    <scope>NUCLEOTIDE SEQUENCE [LARGE SCALE GENOMIC DNA]</scope>
    <source>
        <strain evidence="2 3">Baltimore</strain>
    </source>
</reference>
<feature type="compositionally biased region" description="Low complexity" evidence="1">
    <location>
        <begin position="55"/>
        <end position="67"/>
    </location>
</feature>
<evidence type="ECO:0000313" key="2">
    <source>
        <dbReference type="EMBL" id="RCN24108.1"/>
    </source>
</evidence>
<name>A0A368EXP5_ANCCA</name>
<keyword evidence="3" id="KW-1185">Reference proteome</keyword>
<comment type="caution">
    <text evidence="2">The sequence shown here is derived from an EMBL/GenBank/DDBJ whole genome shotgun (WGS) entry which is preliminary data.</text>
</comment>
<feature type="region of interest" description="Disordered" evidence="1">
    <location>
        <begin position="152"/>
        <end position="174"/>
    </location>
</feature>
<feature type="region of interest" description="Disordered" evidence="1">
    <location>
        <begin position="55"/>
        <end position="80"/>
    </location>
</feature>
<sequence>MNQHPIYITAGSPRESASPHSRILETLTPAEVSSFSQSSLSFHPQLLVSSNIMSSSTSSELSPQGSLQSRLPELSSSLTSSDNGLLATTVTLSKEHPAVAQADQMNAFIDTYFVEHEPSTSSQDMDSVHQDHDDFDHVQSIDEELDAMKKKQRVEQMRREKDRKELDDLLRDSSEGEVRRPIVSMCTHVSCT</sequence>
<accession>A0A368EXP5</accession>
<evidence type="ECO:0000313" key="3">
    <source>
        <dbReference type="Proteomes" id="UP000252519"/>
    </source>
</evidence>
<gene>
    <name evidence="2" type="ORF">ANCCAN_30202</name>
</gene>
<organism evidence="2 3">
    <name type="scientific">Ancylostoma caninum</name>
    <name type="common">Dog hookworm</name>
    <dbReference type="NCBI Taxonomy" id="29170"/>
    <lineage>
        <taxon>Eukaryota</taxon>
        <taxon>Metazoa</taxon>
        <taxon>Ecdysozoa</taxon>
        <taxon>Nematoda</taxon>
        <taxon>Chromadorea</taxon>
        <taxon>Rhabditida</taxon>
        <taxon>Rhabditina</taxon>
        <taxon>Rhabditomorpha</taxon>
        <taxon>Strongyloidea</taxon>
        <taxon>Ancylostomatidae</taxon>
        <taxon>Ancylostomatinae</taxon>
        <taxon>Ancylostoma</taxon>
    </lineage>
</organism>
<dbReference type="Proteomes" id="UP000252519">
    <property type="component" value="Unassembled WGS sequence"/>
</dbReference>
<dbReference type="AlphaFoldDB" id="A0A368EXP5"/>
<protein>
    <submittedName>
        <fullName evidence="2">Uncharacterized protein</fullName>
    </submittedName>
</protein>
<proteinExistence type="predicted"/>